<name>A0AAW1QXV7_9CHLO</name>
<protein>
    <submittedName>
        <fullName evidence="1">Uncharacterized protein</fullName>
    </submittedName>
</protein>
<dbReference type="AlphaFoldDB" id="A0AAW1QXV7"/>
<evidence type="ECO:0000313" key="1">
    <source>
        <dbReference type="EMBL" id="KAK9826364.1"/>
    </source>
</evidence>
<organism evidence="1 2">
    <name type="scientific">Elliptochloris bilobata</name>
    <dbReference type="NCBI Taxonomy" id="381761"/>
    <lineage>
        <taxon>Eukaryota</taxon>
        <taxon>Viridiplantae</taxon>
        <taxon>Chlorophyta</taxon>
        <taxon>core chlorophytes</taxon>
        <taxon>Trebouxiophyceae</taxon>
        <taxon>Trebouxiophyceae incertae sedis</taxon>
        <taxon>Elliptochloris clade</taxon>
        <taxon>Elliptochloris</taxon>
    </lineage>
</organism>
<reference evidence="1 2" key="1">
    <citation type="journal article" date="2024" name="Nat. Commun.">
        <title>Phylogenomics reveals the evolutionary origins of lichenization in chlorophyte algae.</title>
        <authorList>
            <person name="Puginier C."/>
            <person name="Libourel C."/>
            <person name="Otte J."/>
            <person name="Skaloud P."/>
            <person name="Haon M."/>
            <person name="Grisel S."/>
            <person name="Petersen M."/>
            <person name="Berrin J.G."/>
            <person name="Delaux P.M."/>
            <person name="Dal Grande F."/>
            <person name="Keller J."/>
        </authorList>
    </citation>
    <scope>NUCLEOTIDE SEQUENCE [LARGE SCALE GENOMIC DNA]</scope>
    <source>
        <strain evidence="1 2">SAG 245.80</strain>
    </source>
</reference>
<evidence type="ECO:0000313" key="2">
    <source>
        <dbReference type="Proteomes" id="UP001445335"/>
    </source>
</evidence>
<proteinExistence type="predicted"/>
<accession>A0AAW1QXV7</accession>
<comment type="caution">
    <text evidence="1">The sequence shown here is derived from an EMBL/GenBank/DDBJ whole genome shotgun (WGS) entry which is preliminary data.</text>
</comment>
<keyword evidence="2" id="KW-1185">Reference proteome</keyword>
<gene>
    <name evidence="1" type="ORF">WJX81_002677</name>
</gene>
<dbReference type="EMBL" id="JALJOU010000066">
    <property type="protein sequence ID" value="KAK9826364.1"/>
    <property type="molecule type" value="Genomic_DNA"/>
</dbReference>
<dbReference type="Proteomes" id="UP001445335">
    <property type="component" value="Unassembled WGS sequence"/>
</dbReference>
<sequence length="87" mass="9361">MASSSVAGRLGQGRKDRLGCEASLAGSVKHDVPWRLSTLPHVFCQPWLQHLAGALRTHGTVCERRHSVERERCTAARDSATPAVGGD</sequence>